<dbReference type="GO" id="GO:0046872">
    <property type="term" value="F:metal ion binding"/>
    <property type="evidence" value="ECO:0007669"/>
    <property type="project" value="UniProtKB-KW"/>
</dbReference>
<proteinExistence type="inferred from homology"/>
<dbReference type="PATRIC" id="fig|1401651.3.peg.118"/>
<evidence type="ECO:0000313" key="7">
    <source>
        <dbReference type="EMBL" id="KIE64119.1"/>
    </source>
</evidence>
<evidence type="ECO:0000256" key="3">
    <source>
        <dbReference type="ARBA" id="ARBA00022801"/>
    </source>
</evidence>
<dbReference type="GO" id="GO:0006412">
    <property type="term" value="P:translation"/>
    <property type="evidence" value="ECO:0007669"/>
    <property type="project" value="UniProtKB-UniRule"/>
</dbReference>
<feature type="binding site" evidence="6">
    <location>
        <position position="91"/>
    </location>
    <ligand>
        <name>Fe cation</name>
        <dbReference type="ChEBI" id="CHEBI:24875"/>
    </ligand>
</feature>
<dbReference type="EC" id="3.5.1.88" evidence="6"/>
<dbReference type="CDD" id="cd00487">
    <property type="entry name" value="Pep_deformylase"/>
    <property type="match status" value="1"/>
</dbReference>
<dbReference type="Pfam" id="PF01327">
    <property type="entry name" value="Pep_deformylase"/>
    <property type="match status" value="1"/>
</dbReference>
<evidence type="ECO:0000256" key="1">
    <source>
        <dbReference type="ARBA" id="ARBA00010759"/>
    </source>
</evidence>
<feature type="binding site" evidence="6">
    <location>
        <position position="137"/>
    </location>
    <ligand>
        <name>Fe cation</name>
        <dbReference type="ChEBI" id="CHEBI:24875"/>
    </ligand>
</feature>
<accession>A0A0C1V6Q1</accession>
<dbReference type="GO" id="GO:0042586">
    <property type="term" value="F:peptide deformylase activity"/>
    <property type="evidence" value="ECO:0007669"/>
    <property type="project" value="UniProtKB-UniRule"/>
</dbReference>
<dbReference type="HAMAP" id="MF_00163">
    <property type="entry name" value="Pep_deformylase"/>
    <property type="match status" value="1"/>
</dbReference>
<feature type="binding site" evidence="6">
    <location>
        <position position="133"/>
    </location>
    <ligand>
        <name>Fe cation</name>
        <dbReference type="ChEBI" id="CHEBI:24875"/>
    </ligand>
</feature>
<comment type="function">
    <text evidence="6">Removes the formyl group from the N-terminal Met of newly synthesized proteins. Requires at least a dipeptide for an efficient rate of reaction. N-terminal L-methionine is a prerequisite for activity but the enzyme has broad specificity at other positions.</text>
</comment>
<evidence type="ECO:0000256" key="5">
    <source>
        <dbReference type="ARBA" id="ARBA00023004"/>
    </source>
</evidence>
<dbReference type="OrthoDB" id="9804313at2"/>
<feature type="active site" evidence="6">
    <location>
        <position position="134"/>
    </location>
</feature>
<organism evidence="7 8">
    <name type="scientific">Candidatus Riesia pediculischaeffi PTSU</name>
    <dbReference type="NCBI Taxonomy" id="1401651"/>
    <lineage>
        <taxon>Bacteria</taxon>
        <taxon>Pseudomonadati</taxon>
        <taxon>Pseudomonadota</taxon>
        <taxon>Gammaproteobacteria</taxon>
        <taxon>Enterobacterales</taxon>
        <taxon>Enterobacteriaceae</taxon>
        <taxon>Candidatus Riesia</taxon>
    </lineage>
</organism>
<dbReference type="HOGENOM" id="CLU_061901_2_1_6"/>
<dbReference type="AlphaFoldDB" id="A0A0C1V6Q1"/>
<dbReference type="InterPro" id="IPR036821">
    <property type="entry name" value="Peptide_deformylase_sf"/>
</dbReference>
<gene>
    <name evidence="6" type="primary">def</name>
    <name evidence="7" type="ORF">P689_11990</name>
</gene>
<keyword evidence="3 6" id="KW-0378">Hydrolase</keyword>
<comment type="caution">
    <text evidence="7">The sequence shown here is derived from an EMBL/GenBank/DDBJ whole genome shotgun (WGS) entry which is preliminary data.</text>
</comment>
<dbReference type="SUPFAM" id="SSF56420">
    <property type="entry name" value="Peptide deformylase"/>
    <property type="match status" value="1"/>
</dbReference>
<reference evidence="7 8" key="1">
    <citation type="journal article" date="2014" name="G3 (Bethesda)">
        <title>Genome sequence of Candidatus Riesia pediculischaeffi, endosymbiont of chimpanzee lice, and genomic comparison of recently acquired endosymbionts from human and chimpanzee lice.</title>
        <authorList>
            <person name="Boyd B.M."/>
            <person name="Allen J.M."/>
            <person name="de Crecy-Lagard V."/>
            <person name="Reed D.L."/>
        </authorList>
    </citation>
    <scope>NUCLEOTIDE SEQUENCE [LARGE SCALE GENOMIC DNA]</scope>
    <source>
        <strain evidence="7 8">PTSU</strain>
    </source>
</reference>
<comment type="cofactor">
    <cofactor evidence="6">
        <name>Fe(2+)</name>
        <dbReference type="ChEBI" id="CHEBI:29033"/>
    </cofactor>
    <text evidence="6">Binds 1 Fe(2+) ion.</text>
</comment>
<dbReference type="InterPro" id="IPR023635">
    <property type="entry name" value="Peptide_deformylase"/>
</dbReference>
<dbReference type="PRINTS" id="PR01576">
    <property type="entry name" value="PDEFORMYLASE"/>
</dbReference>
<comment type="catalytic activity">
    <reaction evidence="6">
        <text>N-terminal N-formyl-L-methionyl-[peptide] + H2O = N-terminal L-methionyl-[peptide] + formate</text>
        <dbReference type="Rhea" id="RHEA:24420"/>
        <dbReference type="Rhea" id="RHEA-COMP:10639"/>
        <dbReference type="Rhea" id="RHEA-COMP:10640"/>
        <dbReference type="ChEBI" id="CHEBI:15377"/>
        <dbReference type="ChEBI" id="CHEBI:15740"/>
        <dbReference type="ChEBI" id="CHEBI:49298"/>
        <dbReference type="ChEBI" id="CHEBI:64731"/>
        <dbReference type="EC" id="3.5.1.88"/>
    </reaction>
</comment>
<dbReference type="PANTHER" id="PTHR10458">
    <property type="entry name" value="PEPTIDE DEFORMYLASE"/>
    <property type="match status" value="1"/>
</dbReference>
<dbReference type="PANTHER" id="PTHR10458:SF21">
    <property type="entry name" value="PEPTIDE DEFORMYLASE"/>
    <property type="match status" value="1"/>
</dbReference>
<keyword evidence="2 6" id="KW-0479">Metal-binding</keyword>
<name>A0A0C1V6Q1_9ENTR</name>
<dbReference type="EMBL" id="AWXV01000002">
    <property type="protein sequence ID" value="KIE64119.1"/>
    <property type="molecule type" value="Genomic_DNA"/>
</dbReference>
<dbReference type="Proteomes" id="UP000054529">
    <property type="component" value="Unassembled WGS sequence"/>
</dbReference>
<dbReference type="PIRSF" id="PIRSF004749">
    <property type="entry name" value="Pep_def"/>
    <property type="match status" value="1"/>
</dbReference>
<dbReference type="RefSeq" id="WP_039719500.1">
    <property type="nucleotide sequence ID" value="NZ_AWXV01000002.1"/>
</dbReference>
<sequence length="155" mass="17500">MSFLNILQHPDLNLRRVAKPVGSITSKTKDVVRNMFDTMYKNGGIGLAATQVNVHRRIVVINVSHDINDELVLINPVIIGSYGKICMKERCLSITNKSGFVMRSKFVKITTMDIFGKKFTFQAKDLLSICIQHEIDHLNGILFIDYLKNKNCGNS</sequence>
<evidence type="ECO:0000313" key="8">
    <source>
        <dbReference type="Proteomes" id="UP000054529"/>
    </source>
</evidence>
<evidence type="ECO:0000256" key="2">
    <source>
        <dbReference type="ARBA" id="ARBA00022723"/>
    </source>
</evidence>
<evidence type="ECO:0000256" key="6">
    <source>
        <dbReference type="HAMAP-Rule" id="MF_00163"/>
    </source>
</evidence>
<protein>
    <recommendedName>
        <fullName evidence="6">Peptide deformylase</fullName>
        <shortName evidence="6">PDF</shortName>
        <ecNumber evidence="6">3.5.1.88</ecNumber>
    </recommendedName>
    <alternativeName>
        <fullName evidence="6">Polypeptide deformylase</fullName>
    </alternativeName>
</protein>
<keyword evidence="5 6" id="KW-0408">Iron</keyword>
<dbReference type="NCBIfam" id="NF001159">
    <property type="entry name" value="PRK00150.1-3"/>
    <property type="match status" value="1"/>
</dbReference>
<comment type="similarity">
    <text evidence="1 6">Belongs to the polypeptide deformylase family.</text>
</comment>
<dbReference type="NCBIfam" id="TIGR00079">
    <property type="entry name" value="pept_deformyl"/>
    <property type="match status" value="1"/>
</dbReference>
<evidence type="ECO:0000256" key="4">
    <source>
        <dbReference type="ARBA" id="ARBA00022917"/>
    </source>
</evidence>
<dbReference type="Gene3D" id="3.90.45.10">
    <property type="entry name" value="Peptide deformylase"/>
    <property type="match status" value="1"/>
</dbReference>
<keyword evidence="4 6" id="KW-0648">Protein biosynthesis</keyword>